<comment type="caution">
    <text evidence="1">The sequence shown here is derived from an EMBL/GenBank/DDBJ whole genome shotgun (WGS) entry which is preliminary data.</text>
</comment>
<gene>
    <name evidence="1" type="ORF">J057_24165</name>
</gene>
<name>A0A371CGB2_9GAMM</name>
<dbReference type="EMBL" id="APLQ01000011">
    <property type="protein sequence ID" value="RDW95436.1"/>
    <property type="molecule type" value="Genomic_DNA"/>
</dbReference>
<keyword evidence="2" id="KW-1185">Reference proteome</keyword>
<proteinExistence type="predicted"/>
<sequence length="85" mass="8990">MISKGRRQGCAFGKYLDDACSGVESGASLDDDSFGEDFSDDECLGIPGSCTLAPIIPITTATGQVINGFLSWTLPQRFGGYAYKV</sequence>
<dbReference type="Proteomes" id="UP000013165">
    <property type="component" value="Unassembled WGS sequence"/>
</dbReference>
<dbReference type="AlphaFoldDB" id="A0A371CGB2"/>
<reference evidence="1 2" key="1">
    <citation type="journal article" date="2013" name="Genome Announc.">
        <title>Genome Sequence of the Polycyclic Aromatic Hydrocarbon-Degrading Bacterium Strain Marinobacter nanhaiticus D15-8WT.</title>
        <authorList>
            <person name="Cui Z."/>
            <person name="Gao W."/>
            <person name="Li Q."/>
            <person name="Xu G."/>
            <person name="Zheng L."/>
        </authorList>
    </citation>
    <scope>NUCLEOTIDE SEQUENCE [LARGE SCALE GENOMIC DNA]</scope>
    <source>
        <strain evidence="1 2">D15-8W</strain>
    </source>
</reference>
<evidence type="ECO:0000313" key="2">
    <source>
        <dbReference type="Proteomes" id="UP000013165"/>
    </source>
</evidence>
<evidence type="ECO:0000313" key="1">
    <source>
        <dbReference type="EMBL" id="RDW95436.1"/>
    </source>
</evidence>
<accession>A0A371CGB2</accession>
<protein>
    <submittedName>
        <fullName evidence="1">Uncharacterized protein</fullName>
    </submittedName>
</protein>
<organism evidence="1 2">
    <name type="scientific">Marinobacter nanhaiticus D15-8W</name>
    <dbReference type="NCBI Taxonomy" id="626887"/>
    <lineage>
        <taxon>Bacteria</taxon>
        <taxon>Pseudomonadati</taxon>
        <taxon>Pseudomonadota</taxon>
        <taxon>Gammaproteobacteria</taxon>
        <taxon>Pseudomonadales</taxon>
        <taxon>Marinobacteraceae</taxon>
        <taxon>Marinobacter</taxon>
    </lineage>
</organism>